<accession>A0ABQ8JKY2</accession>
<evidence type="ECO:0000313" key="4">
    <source>
        <dbReference type="Proteomes" id="UP000887458"/>
    </source>
</evidence>
<feature type="signal peptide" evidence="2">
    <location>
        <begin position="1"/>
        <end position="18"/>
    </location>
</feature>
<proteinExistence type="predicted"/>
<feature type="region of interest" description="Disordered" evidence="1">
    <location>
        <begin position="61"/>
        <end position="84"/>
    </location>
</feature>
<keyword evidence="2" id="KW-0732">Signal</keyword>
<reference evidence="3 4" key="1">
    <citation type="journal article" date="2018" name="J. Allergy Clin. Immunol.">
        <title>High-quality assembly of Dermatophagoides pteronyssinus genome and transcriptome reveals a wide range of novel allergens.</title>
        <authorList>
            <person name="Liu X.Y."/>
            <person name="Yang K.Y."/>
            <person name="Wang M.Q."/>
            <person name="Kwok J.S."/>
            <person name="Zeng X."/>
            <person name="Yang Z."/>
            <person name="Xiao X.J."/>
            <person name="Lau C.P."/>
            <person name="Li Y."/>
            <person name="Huang Z.M."/>
            <person name="Ba J.G."/>
            <person name="Yim A.K."/>
            <person name="Ouyang C.Y."/>
            <person name="Ngai S.M."/>
            <person name="Chan T.F."/>
            <person name="Leung E.L."/>
            <person name="Liu L."/>
            <person name="Liu Z.G."/>
            <person name="Tsui S.K."/>
        </authorList>
    </citation>
    <scope>NUCLEOTIDE SEQUENCE [LARGE SCALE GENOMIC DNA]</scope>
    <source>
        <strain evidence="3">Derp</strain>
    </source>
</reference>
<feature type="chain" id="PRO_5046221948" evidence="2">
    <location>
        <begin position="19"/>
        <end position="84"/>
    </location>
</feature>
<comment type="caution">
    <text evidence="3">The sequence shown here is derived from an EMBL/GenBank/DDBJ whole genome shotgun (WGS) entry which is preliminary data.</text>
</comment>
<evidence type="ECO:0000256" key="2">
    <source>
        <dbReference type="SAM" id="SignalP"/>
    </source>
</evidence>
<keyword evidence="4" id="KW-1185">Reference proteome</keyword>
<dbReference type="EMBL" id="NJHN03000034">
    <property type="protein sequence ID" value="KAH9423055.1"/>
    <property type="molecule type" value="Genomic_DNA"/>
</dbReference>
<gene>
    <name evidence="3" type="ORF">DERP_007647</name>
</gene>
<organism evidence="3 4">
    <name type="scientific">Dermatophagoides pteronyssinus</name>
    <name type="common">European house dust mite</name>
    <dbReference type="NCBI Taxonomy" id="6956"/>
    <lineage>
        <taxon>Eukaryota</taxon>
        <taxon>Metazoa</taxon>
        <taxon>Ecdysozoa</taxon>
        <taxon>Arthropoda</taxon>
        <taxon>Chelicerata</taxon>
        <taxon>Arachnida</taxon>
        <taxon>Acari</taxon>
        <taxon>Acariformes</taxon>
        <taxon>Sarcoptiformes</taxon>
        <taxon>Astigmata</taxon>
        <taxon>Psoroptidia</taxon>
        <taxon>Analgoidea</taxon>
        <taxon>Pyroglyphidae</taxon>
        <taxon>Dermatophagoidinae</taxon>
        <taxon>Dermatophagoides</taxon>
    </lineage>
</organism>
<reference evidence="3 4" key="2">
    <citation type="journal article" date="2022" name="Mol. Biol. Evol.">
        <title>Comparative Genomics Reveals Insights into the Divergent Evolution of Astigmatic Mites and Household Pest Adaptations.</title>
        <authorList>
            <person name="Xiong Q."/>
            <person name="Wan A.T."/>
            <person name="Liu X."/>
            <person name="Fung C.S."/>
            <person name="Xiao X."/>
            <person name="Malainual N."/>
            <person name="Hou J."/>
            <person name="Wang L."/>
            <person name="Wang M."/>
            <person name="Yang K.Y."/>
            <person name="Cui Y."/>
            <person name="Leung E.L."/>
            <person name="Nong W."/>
            <person name="Shin S.K."/>
            <person name="Au S.W."/>
            <person name="Jeong K.Y."/>
            <person name="Chew F.T."/>
            <person name="Hui J.H."/>
            <person name="Leung T.F."/>
            <person name="Tungtrongchitr A."/>
            <person name="Zhong N."/>
            <person name="Liu Z."/>
            <person name="Tsui S.K."/>
        </authorList>
    </citation>
    <scope>NUCLEOTIDE SEQUENCE [LARGE SCALE GENOMIC DNA]</scope>
    <source>
        <strain evidence="3">Derp</strain>
    </source>
</reference>
<evidence type="ECO:0000256" key="1">
    <source>
        <dbReference type="SAM" id="MobiDB-lite"/>
    </source>
</evidence>
<sequence>MNHECILRIALIIRSISCLNVTAILNFMNDLEQELDNNNNKRQRRQMSDFIKKAAKRKIDQIVLEKNPSETGEDEHKQQQKHQQ</sequence>
<evidence type="ECO:0000313" key="3">
    <source>
        <dbReference type="EMBL" id="KAH9423055.1"/>
    </source>
</evidence>
<name>A0ABQ8JKY2_DERPT</name>
<protein>
    <submittedName>
        <fullName evidence="3">Uncharacterized protein</fullName>
    </submittedName>
</protein>
<dbReference type="Proteomes" id="UP000887458">
    <property type="component" value="Unassembled WGS sequence"/>
</dbReference>